<keyword evidence="1" id="KW-0808">Transferase</keyword>
<name>A0AB39V147_9FUSO</name>
<dbReference type="GO" id="GO:0070733">
    <property type="term" value="F:AMPylase activity"/>
    <property type="evidence" value="ECO:0007669"/>
    <property type="project" value="UniProtKB-EC"/>
</dbReference>
<protein>
    <recommendedName>
        <fullName evidence="5">protein adenylyltransferase</fullName>
        <ecNumber evidence="5">2.7.7.108</ecNumber>
    </recommendedName>
</protein>
<dbReference type="PANTHER" id="PTHR39560">
    <property type="entry name" value="PROTEIN ADENYLYLTRANSFERASE FIC-RELATED"/>
    <property type="match status" value="1"/>
</dbReference>
<evidence type="ECO:0000256" key="2">
    <source>
        <dbReference type="ARBA" id="ARBA00022695"/>
    </source>
</evidence>
<dbReference type="EC" id="2.7.7.108" evidence="5"/>
<evidence type="ECO:0000256" key="3">
    <source>
        <dbReference type="ARBA" id="ARBA00022741"/>
    </source>
</evidence>
<dbReference type="EMBL" id="CP165647">
    <property type="protein sequence ID" value="XDU61310.1"/>
    <property type="molecule type" value="Genomic_DNA"/>
</dbReference>
<dbReference type="GO" id="GO:0051302">
    <property type="term" value="P:regulation of cell division"/>
    <property type="evidence" value="ECO:0007669"/>
    <property type="project" value="TreeGrafter"/>
</dbReference>
<dbReference type="GO" id="GO:0005524">
    <property type="term" value="F:ATP binding"/>
    <property type="evidence" value="ECO:0007669"/>
    <property type="project" value="UniProtKB-KW"/>
</dbReference>
<dbReference type="Pfam" id="PF02661">
    <property type="entry name" value="Fic"/>
    <property type="match status" value="1"/>
</dbReference>
<dbReference type="PANTHER" id="PTHR39560:SF1">
    <property type="entry name" value="PROTEIN ADENYLYLTRANSFERASE FIC-RELATED"/>
    <property type="match status" value="1"/>
</dbReference>
<proteinExistence type="predicted"/>
<dbReference type="Gene3D" id="1.10.3290.10">
    <property type="entry name" value="Fido-like domain"/>
    <property type="match status" value="1"/>
</dbReference>
<evidence type="ECO:0000256" key="7">
    <source>
        <dbReference type="ARBA" id="ARBA00048696"/>
    </source>
</evidence>
<evidence type="ECO:0000256" key="4">
    <source>
        <dbReference type="ARBA" id="ARBA00022840"/>
    </source>
</evidence>
<dbReference type="InterPro" id="IPR003812">
    <property type="entry name" value="Fido"/>
</dbReference>
<dbReference type="AlphaFoldDB" id="A0AB39V147"/>
<reference evidence="9" key="1">
    <citation type="submission" date="2024-07" db="EMBL/GenBank/DDBJ databases">
        <authorList>
            <person name="Li X.-J."/>
            <person name="Wang X."/>
        </authorList>
    </citation>
    <scope>NUCLEOTIDE SEQUENCE</scope>
    <source>
        <strain evidence="9">HSP-536</strain>
    </source>
</reference>
<evidence type="ECO:0000313" key="9">
    <source>
        <dbReference type="EMBL" id="XDU61310.1"/>
    </source>
</evidence>
<comment type="catalytic activity">
    <reaction evidence="6">
        <text>L-threonyl-[protein] + ATP = 3-O-(5'-adenylyl)-L-threonyl-[protein] + diphosphate</text>
        <dbReference type="Rhea" id="RHEA:54292"/>
        <dbReference type="Rhea" id="RHEA-COMP:11060"/>
        <dbReference type="Rhea" id="RHEA-COMP:13847"/>
        <dbReference type="ChEBI" id="CHEBI:30013"/>
        <dbReference type="ChEBI" id="CHEBI:30616"/>
        <dbReference type="ChEBI" id="CHEBI:33019"/>
        <dbReference type="ChEBI" id="CHEBI:138113"/>
        <dbReference type="EC" id="2.7.7.108"/>
    </reaction>
</comment>
<organism evidence="9">
    <name type="scientific">Leptotrichia alba</name>
    <dbReference type="NCBI Taxonomy" id="3239304"/>
    <lineage>
        <taxon>Bacteria</taxon>
        <taxon>Fusobacteriati</taxon>
        <taxon>Fusobacteriota</taxon>
        <taxon>Fusobacteriia</taxon>
        <taxon>Fusobacteriales</taxon>
        <taxon>Leptotrichiaceae</taxon>
        <taxon>Leptotrichia</taxon>
    </lineage>
</organism>
<dbReference type="InterPro" id="IPR036597">
    <property type="entry name" value="Fido-like_dom_sf"/>
</dbReference>
<keyword evidence="2" id="KW-0548">Nucleotidyltransferase</keyword>
<evidence type="ECO:0000259" key="8">
    <source>
        <dbReference type="PROSITE" id="PS51459"/>
    </source>
</evidence>
<keyword evidence="3" id="KW-0547">Nucleotide-binding</keyword>
<accession>A0AB39V147</accession>
<evidence type="ECO:0000256" key="5">
    <source>
        <dbReference type="ARBA" id="ARBA00034531"/>
    </source>
</evidence>
<gene>
    <name evidence="9" type="ORF">AB8B28_06495</name>
</gene>
<evidence type="ECO:0000256" key="1">
    <source>
        <dbReference type="ARBA" id="ARBA00022679"/>
    </source>
</evidence>
<dbReference type="RefSeq" id="WP_369714793.1">
    <property type="nucleotide sequence ID" value="NZ_CP165647.1"/>
</dbReference>
<dbReference type="SUPFAM" id="SSF140931">
    <property type="entry name" value="Fic-like"/>
    <property type="match status" value="1"/>
</dbReference>
<feature type="domain" description="Fido" evidence="8">
    <location>
        <begin position="98"/>
        <end position="246"/>
    </location>
</feature>
<sequence length="304" mass="36101">MLFIESEYKKIQETTDKYKKQKYWKIAVGLNQVDDLKPSEELRKLAYENINNIKTYVEVEDELHKYYSKSEKINKSEYECDLVSLKIVELLDNSSFNLTVNALASIHKELFESVISEQFCGRFRKFDIQKYEEILNGDSANYGNFRTIEEDLKDIVEELNIRKYEINNTNDIVKLAVDCVKKIWDVHTFVEGNTRTTTVFVLKFLNSLGIEDVSNDLFRDNAKYFRDCLVLANYSQLNRYNEFIKPDIKPLYRFFEKFVIDDKLELIEIEPVHNNKYYDKIENPSKLLEYEGLNEDLFGLVEFF</sequence>
<comment type="catalytic activity">
    <reaction evidence="7">
        <text>L-tyrosyl-[protein] + ATP = O-(5'-adenylyl)-L-tyrosyl-[protein] + diphosphate</text>
        <dbReference type="Rhea" id="RHEA:54288"/>
        <dbReference type="Rhea" id="RHEA-COMP:10136"/>
        <dbReference type="Rhea" id="RHEA-COMP:13846"/>
        <dbReference type="ChEBI" id="CHEBI:30616"/>
        <dbReference type="ChEBI" id="CHEBI:33019"/>
        <dbReference type="ChEBI" id="CHEBI:46858"/>
        <dbReference type="ChEBI" id="CHEBI:83624"/>
        <dbReference type="EC" id="2.7.7.108"/>
    </reaction>
</comment>
<dbReference type="PROSITE" id="PS51459">
    <property type="entry name" value="FIDO"/>
    <property type="match status" value="1"/>
</dbReference>
<dbReference type="KEGG" id="lala:AB8B28_06495"/>
<keyword evidence="4" id="KW-0067">ATP-binding</keyword>
<evidence type="ECO:0000256" key="6">
    <source>
        <dbReference type="ARBA" id="ARBA00047939"/>
    </source>
</evidence>